<dbReference type="EMBL" id="JAUHHC010000006">
    <property type="protein sequence ID" value="MDN3922936.1"/>
    <property type="molecule type" value="Genomic_DNA"/>
</dbReference>
<name>A0ABT8DZB1_9BURK</name>
<dbReference type="Pfam" id="PF00990">
    <property type="entry name" value="GGDEF"/>
    <property type="match status" value="1"/>
</dbReference>
<dbReference type="InterPro" id="IPR000014">
    <property type="entry name" value="PAS"/>
</dbReference>
<dbReference type="EC" id="2.7.7.65" evidence="3"/>
<gene>
    <name evidence="3" type="ORF">QWJ38_21805</name>
</gene>
<dbReference type="SUPFAM" id="SSF55073">
    <property type="entry name" value="Nucleotide cyclase"/>
    <property type="match status" value="1"/>
</dbReference>
<dbReference type="Pfam" id="PF13426">
    <property type="entry name" value="PAS_9"/>
    <property type="match status" value="1"/>
</dbReference>
<dbReference type="PROSITE" id="PS50887">
    <property type="entry name" value="GGDEF"/>
    <property type="match status" value="1"/>
</dbReference>
<dbReference type="Gene3D" id="3.30.450.20">
    <property type="entry name" value="PAS domain"/>
    <property type="match status" value="1"/>
</dbReference>
<feature type="transmembrane region" description="Helical" evidence="1">
    <location>
        <begin position="269"/>
        <end position="291"/>
    </location>
</feature>
<dbReference type="SMART" id="SM00267">
    <property type="entry name" value="GGDEF"/>
    <property type="match status" value="1"/>
</dbReference>
<dbReference type="InterPro" id="IPR043128">
    <property type="entry name" value="Rev_trsase/Diguanyl_cyclase"/>
</dbReference>
<evidence type="ECO:0000313" key="4">
    <source>
        <dbReference type="Proteomes" id="UP001228044"/>
    </source>
</evidence>
<reference evidence="3 4" key="1">
    <citation type="submission" date="2023-06" db="EMBL/GenBank/DDBJ databases">
        <title>Pelomonas sp. PFR6 16S ribosomal RNA gene Genome sequencing and assembly.</title>
        <authorList>
            <person name="Woo H."/>
        </authorList>
    </citation>
    <scope>NUCLEOTIDE SEQUENCE [LARGE SCALE GENOMIC DNA]</scope>
    <source>
        <strain evidence="3 4">PFR6</strain>
    </source>
</reference>
<dbReference type="PANTHER" id="PTHR46663:SF4">
    <property type="entry name" value="DIGUANYLATE CYCLASE DGCT-RELATED"/>
    <property type="match status" value="1"/>
</dbReference>
<evidence type="ECO:0000256" key="1">
    <source>
        <dbReference type="SAM" id="Phobius"/>
    </source>
</evidence>
<keyword evidence="1" id="KW-1133">Transmembrane helix</keyword>
<dbReference type="CDD" id="cd01949">
    <property type="entry name" value="GGDEF"/>
    <property type="match status" value="1"/>
</dbReference>
<protein>
    <submittedName>
        <fullName evidence="3">Diguanylate cyclase</fullName>
        <ecNumber evidence="3">2.7.7.65</ecNumber>
    </submittedName>
</protein>
<feature type="domain" description="GGDEF" evidence="2">
    <location>
        <begin position="498"/>
        <end position="631"/>
    </location>
</feature>
<dbReference type="InterPro" id="IPR052163">
    <property type="entry name" value="DGC-Regulatory_Protein"/>
</dbReference>
<dbReference type="NCBIfam" id="TIGR00229">
    <property type="entry name" value="sensory_box"/>
    <property type="match status" value="1"/>
</dbReference>
<dbReference type="RefSeq" id="WP_290361243.1">
    <property type="nucleotide sequence ID" value="NZ_JAUHHC010000006.1"/>
</dbReference>
<keyword evidence="1" id="KW-0812">Transmembrane</keyword>
<dbReference type="CDD" id="cd00130">
    <property type="entry name" value="PAS"/>
    <property type="match status" value="1"/>
</dbReference>
<dbReference type="GO" id="GO:0052621">
    <property type="term" value="F:diguanylate cyclase activity"/>
    <property type="evidence" value="ECO:0007669"/>
    <property type="project" value="UniProtKB-EC"/>
</dbReference>
<dbReference type="Proteomes" id="UP001228044">
    <property type="component" value="Unassembled WGS sequence"/>
</dbReference>
<keyword evidence="3" id="KW-0548">Nucleotidyltransferase</keyword>
<accession>A0ABT8DZB1</accession>
<dbReference type="SUPFAM" id="SSF55785">
    <property type="entry name" value="PYP-like sensor domain (PAS domain)"/>
    <property type="match status" value="1"/>
</dbReference>
<dbReference type="PANTHER" id="PTHR46663">
    <property type="entry name" value="DIGUANYLATE CYCLASE DGCT-RELATED"/>
    <property type="match status" value="1"/>
</dbReference>
<dbReference type="InterPro" id="IPR035965">
    <property type="entry name" value="PAS-like_dom_sf"/>
</dbReference>
<keyword evidence="3" id="KW-0808">Transferase</keyword>
<keyword evidence="4" id="KW-1185">Reference proteome</keyword>
<organism evidence="3 4">
    <name type="scientific">Roseateles violae</name>
    <dbReference type="NCBI Taxonomy" id="3058042"/>
    <lineage>
        <taxon>Bacteria</taxon>
        <taxon>Pseudomonadati</taxon>
        <taxon>Pseudomonadota</taxon>
        <taxon>Betaproteobacteria</taxon>
        <taxon>Burkholderiales</taxon>
        <taxon>Sphaerotilaceae</taxon>
        <taxon>Roseateles</taxon>
    </lineage>
</organism>
<dbReference type="Gene3D" id="3.30.70.270">
    <property type="match status" value="1"/>
</dbReference>
<dbReference type="InterPro" id="IPR029787">
    <property type="entry name" value="Nucleotide_cyclase"/>
</dbReference>
<proteinExistence type="predicted"/>
<sequence length="631" mass="67580">MSRLLGSLKLRLALASALLIAASVAGTVLIAVHEVERRTEEAITDTNLGVAQLAAVLSASVTERQRALAAAAGQWPRGQHASRTAIETFLAQQSALAALFNRLTVGRQAELAPPGRSLGNHVSPPLRGLTGVDKLDLAIVMPLASDEAGLLLAGVLRLDTINFLSKLPHAALLDDAHLQTIVADQRGYVLAHADETRLLSLIEEDPDLRPLALRWRAMGSPLEAAPWAGRFGKQFAAMAAVPGTDWMVFRVADGEAVFGAARRAMNRTIMLAAGVAAAGALAIFGLTAWLLRPMGVLRRRALLALEPAYPPQLGWPEAGGEVGELSRVLKHVGEQLAGSRAAMQQTLQQMEAMLAHAPVGIAFTSEGRIELASKQLEHLLGYGPGELDRPWATLLTEEAPREELHERGETAFREGRSFEAEVPLLRRDGSSLWAHVHGAAVQGNPSRRIWIVSDATASRRQREALTWSATRDPLTELVNRREFETRLAEVVGDRRRRDADCALFIDLDHFKQVNDGAGHAAGDAILKSVAKALQAHVRTGDTVARLGGDEFAVLLVGCPVDHALQIAERMRGQIERDGVCASQPALRVTASIGVVAIAAQHRSLAEVLDAADQACYAAKHAGRNAVRVAAG</sequence>
<evidence type="ECO:0000313" key="3">
    <source>
        <dbReference type="EMBL" id="MDN3922936.1"/>
    </source>
</evidence>
<evidence type="ECO:0000259" key="2">
    <source>
        <dbReference type="PROSITE" id="PS50887"/>
    </source>
</evidence>
<dbReference type="NCBIfam" id="TIGR00254">
    <property type="entry name" value="GGDEF"/>
    <property type="match status" value="1"/>
</dbReference>
<dbReference type="InterPro" id="IPR000160">
    <property type="entry name" value="GGDEF_dom"/>
</dbReference>
<comment type="caution">
    <text evidence="3">The sequence shown here is derived from an EMBL/GenBank/DDBJ whole genome shotgun (WGS) entry which is preliminary data.</text>
</comment>
<keyword evidence="1" id="KW-0472">Membrane</keyword>